<protein>
    <submittedName>
        <fullName evidence="2">PIN domain-containing protein</fullName>
    </submittedName>
</protein>
<evidence type="ECO:0000259" key="1">
    <source>
        <dbReference type="Pfam" id="PF01850"/>
    </source>
</evidence>
<dbReference type="EMBL" id="JAAOLE020000001">
    <property type="protein sequence ID" value="NVI48031.1"/>
    <property type="molecule type" value="Genomic_DNA"/>
</dbReference>
<proteinExistence type="predicted"/>
<comment type="caution">
    <text evidence="2">The sequence shown here is derived from an EMBL/GenBank/DDBJ whole genome shotgun (WGS) entry which is preliminary data.</text>
</comment>
<sequence>MAITKRVYWDACSWIALIQKEKILQPGGAVEDREMMCKSVIEAARKNRLEIATSAFCLAEVCKNPDMRLGSSSDRIAEFFENDFILITALDTVVGHRARKLMTGGYAGLKPPDAVHIATALILNVDEMHTFDDALLALDGRLDKDDGTKLEICKPSAGDPTPLFGSNPFDTGKQ</sequence>
<name>A0A973W674_9BRAD</name>
<gene>
    <name evidence="2" type="ORF">HAP48_034770</name>
</gene>
<dbReference type="InterPro" id="IPR029060">
    <property type="entry name" value="PIN-like_dom_sf"/>
</dbReference>
<dbReference type="SUPFAM" id="SSF88723">
    <property type="entry name" value="PIN domain-like"/>
    <property type="match status" value="1"/>
</dbReference>
<dbReference type="InterPro" id="IPR002716">
    <property type="entry name" value="PIN_dom"/>
</dbReference>
<evidence type="ECO:0000313" key="2">
    <source>
        <dbReference type="EMBL" id="NVI48031.1"/>
    </source>
</evidence>
<dbReference type="AlphaFoldDB" id="A0A973W674"/>
<dbReference type="RefSeq" id="WP_166214599.1">
    <property type="nucleotide sequence ID" value="NZ_CP088285.1"/>
</dbReference>
<feature type="domain" description="PIN" evidence="1">
    <location>
        <begin position="40"/>
        <end position="138"/>
    </location>
</feature>
<dbReference type="Pfam" id="PF01850">
    <property type="entry name" value="PIN"/>
    <property type="match status" value="1"/>
</dbReference>
<organism evidence="2">
    <name type="scientific">Bradyrhizobium septentrionale</name>
    <dbReference type="NCBI Taxonomy" id="1404411"/>
    <lineage>
        <taxon>Bacteria</taxon>
        <taxon>Pseudomonadati</taxon>
        <taxon>Pseudomonadota</taxon>
        <taxon>Alphaproteobacteria</taxon>
        <taxon>Hyphomicrobiales</taxon>
        <taxon>Nitrobacteraceae</taxon>
        <taxon>Bradyrhizobium</taxon>
    </lineage>
</organism>
<reference evidence="2" key="1">
    <citation type="submission" date="2020-06" db="EMBL/GenBank/DDBJ databases">
        <title>Whole Genome Sequence of Bradyrhizobium sp. Strain 1S1.</title>
        <authorList>
            <person name="Bromfield E.S.P."/>
            <person name="Cloutier S."/>
        </authorList>
    </citation>
    <scope>NUCLEOTIDE SEQUENCE [LARGE SCALE GENOMIC DNA]</scope>
    <source>
        <strain evidence="2">1S1</strain>
    </source>
</reference>
<accession>A0A973W674</accession>